<accession>A0A7R8ALU1</accession>
<dbReference type="OrthoDB" id="10330556at2759"/>
<keyword evidence="2" id="KW-1185">Reference proteome</keyword>
<reference evidence="1" key="2">
    <citation type="submission" date="2021-02" db="EMBL/GenBank/DDBJ databases">
        <title>Aspergillus puulaauensis MK2 genome sequence.</title>
        <authorList>
            <person name="Futagami T."/>
            <person name="Mori K."/>
            <person name="Kadooka C."/>
            <person name="Tanaka T."/>
        </authorList>
    </citation>
    <scope>NUCLEOTIDE SEQUENCE</scope>
    <source>
        <strain evidence="1">MK2</strain>
    </source>
</reference>
<sequence length="176" mass="20798">MATCTSINNFCPQCSHLFDSINRNRANRIYAEHLIRDDPDFYPVIFYFQTRMDPANPRTAEDLAEEVEADFHESLGKDIKVYRAISPKTLYGNVTFWYMVDFPMKGKIDQHAMEVLFRGERLDIRRWKVKKPTEGQCTSFARLCFFRDHYDYVEDLQVENEEDYAIVALHMFLDGV</sequence>
<dbReference type="RefSeq" id="XP_041555231.1">
    <property type="nucleotide sequence ID" value="XM_041702446.1"/>
</dbReference>
<name>A0A7R8ALU1_9EURO</name>
<reference evidence="1" key="1">
    <citation type="submission" date="2021-01" db="EMBL/GenBank/DDBJ databases">
        <authorList>
            <consortium name="Aspergillus puulaauensis MK2 genome sequencing consortium"/>
            <person name="Kazuki M."/>
            <person name="Futagami T."/>
        </authorList>
    </citation>
    <scope>NUCLEOTIDE SEQUENCE</scope>
    <source>
        <strain evidence="1">MK2</strain>
    </source>
</reference>
<evidence type="ECO:0000313" key="2">
    <source>
        <dbReference type="Proteomes" id="UP000654913"/>
    </source>
</evidence>
<dbReference type="KEGG" id="apuu:APUU_31262A"/>
<proteinExistence type="predicted"/>
<dbReference type="GeneID" id="64973042"/>
<dbReference type="EMBL" id="AP024445">
    <property type="protein sequence ID" value="BCS23037.1"/>
    <property type="molecule type" value="Genomic_DNA"/>
</dbReference>
<dbReference type="Proteomes" id="UP000654913">
    <property type="component" value="Chromosome 3"/>
</dbReference>
<organism evidence="1 2">
    <name type="scientific">Aspergillus puulaauensis</name>
    <dbReference type="NCBI Taxonomy" id="1220207"/>
    <lineage>
        <taxon>Eukaryota</taxon>
        <taxon>Fungi</taxon>
        <taxon>Dikarya</taxon>
        <taxon>Ascomycota</taxon>
        <taxon>Pezizomycotina</taxon>
        <taxon>Eurotiomycetes</taxon>
        <taxon>Eurotiomycetidae</taxon>
        <taxon>Eurotiales</taxon>
        <taxon>Aspergillaceae</taxon>
        <taxon>Aspergillus</taxon>
    </lineage>
</organism>
<evidence type="ECO:0000313" key="1">
    <source>
        <dbReference type="EMBL" id="BCS23037.1"/>
    </source>
</evidence>
<dbReference type="AlphaFoldDB" id="A0A7R8ALU1"/>
<gene>
    <name evidence="1" type="ORF">APUU_31262A</name>
</gene>
<protein>
    <submittedName>
        <fullName evidence="1">Uncharacterized protein</fullName>
    </submittedName>
</protein>